<evidence type="ECO:0000256" key="1">
    <source>
        <dbReference type="SAM" id="MobiDB-lite"/>
    </source>
</evidence>
<proteinExistence type="predicted"/>
<feature type="region of interest" description="Disordered" evidence="1">
    <location>
        <begin position="1"/>
        <end position="74"/>
    </location>
</feature>
<evidence type="ECO:0000313" key="2">
    <source>
        <dbReference type="EMBL" id="KIJ35129.1"/>
    </source>
</evidence>
<sequence length="74" mass="8082">MINLPNPSCNKDANSPNRGSHKHNNSGRDDDDNYQPDETQTGHENDSNIDESAEGNAQEGNAELNVDHFSSITT</sequence>
<keyword evidence="3" id="KW-1185">Reference proteome</keyword>
<evidence type="ECO:0000313" key="3">
    <source>
        <dbReference type="Proteomes" id="UP000054279"/>
    </source>
</evidence>
<name>A0A0C9UJS8_SPHS4</name>
<gene>
    <name evidence="2" type="ORF">M422DRAFT_262688</name>
</gene>
<organism evidence="2 3">
    <name type="scientific">Sphaerobolus stellatus (strain SS14)</name>
    <dbReference type="NCBI Taxonomy" id="990650"/>
    <lineage>
        <taxon>Eukaryota</taxon>
        <taxon>Fungi</taxon>
        <taxon>Dikarya</taxon>
        <taxon>Basidiomycota</taxon>
        <taxon>Agaricomycotina</taxon>
        <taxon>Agaricomycetes</taxon>
        <taxon>Phallomycetidae</taxon>
        <taxon>Geastrales</taxon>
        <taxon>Sphaerobolaceae</taxon>
        <taxon>Sphaerobolus</taxon>
    </lineage>
</organism>
<dbReference type="HOGENOM" id="CLU_2689396_0_0_1"/>
<dbReference type="EMBL" id="KN837192">
    <property type="protein sequence ID" value="KIJ35129.1"/>
    <property type="molecule type" value="Genomic_DNA"/>
</dbReference>
<dbReference type="AlphaFoldDB" id="A0A0C9UJS8"/>
<protein>
    <submittedName>
        <fullName evidence="2">Uncharacterized protein</fullName>
    </submittedName>
</protein>
<dbReference type="Proteomes" id="UP000054279">
    <property type="component" value="Unassembled WGS sequence"/>
</dbReference>
<accession>A0A0C9UJS8</accession>
<reference evidence="2 3" key="1">
    <citation type="submission" date="2014-06" db="EMBL/GenBank/DDBJ databases">
        <title>Evolutionary Origins and Diversification of the Mycorrhizal Mutualists.</title>
        <authorList>
            <consortium name="DOE Joint Genome Institute"/>
            <consortium name="Mycorrhizal Genomics Consortium"/>
            <person name="Kohler A."/>
            <person name="Kuo A."/>
            <person name="Nagy L.G."/>
            <person name="Floudas D."/>
            <person name="Copeland A."/>
            <person name="Barry K.W."/>
            <person name="Cichocki N."/>
            <person name="Veneault-Fourrey C."/>
            <person name="LaButti K."/>
            <person name="Lindquist E.A."/>
            <person name="Lipzen A."/>
            <person name="Lundell T."/>
            <person name="Morin E."/>
            <person name="Murat C."/>
            <person name="Riley R."/>
            <person name="Ohm R."/>
            <person name="Sun H."/>
            <person name="Tunlid A."/>
            <person name="Henrissat B."/>
            <person name="Grigoriev I.V."/>
            <person name="Hibbett D.S."/>
            <person name="Martin F."/>
        </authorList>
    </citation>
    <scope>NUCLEOTIDE SEQUENCE [LARGE SCALE GENOMIC DNA]</scope>
    <source>
        <strain evidence="2 3">SS14</strain>
    </source>
</reference>
<feature type="compositionally biased region" description="Polar residues" evidence="1">
    <location>
        <begin position="1"/>
        <end position="18"/>
    </location>
</feature>